<proteinExistence type="predicted"/>
<evidence type="ECO:0000313" key="1">
    <source>
        <dbReference type="EMBL" id="OEG70045.1"/>
    </source>
</evidence>
<protein>
    <submittedName>
        <fullName evidence="1">Uncharacterized protein</fullName>
    </submittedName>
</protein>
<sequence>MIRQIDNKEKTERESVLYKIITKNRQVYNLHLTDSQKQYSIIGINGNYKPRNNIFTKAMVNFLW</sequence>
<dbReference type="EMBL" id="LNVX01000481">
    <property type="protein sequence ID" value="OEG70045.1"/>
    <property type="molecule type" value="Genomic_DNA"/>
</dbReference>
<gene>
    <name evidence="1" type="ORF">ATZ36_06330</name>
</gene>
<reference evidence="1 2" key="1">
    <citation type="submission" date="2015-11" db="EMBL/GenBank/DDBJ databases">
        <title>Evidence for parallel genomic evolution in an endosymbiosis of termite gut flagellates.</title>
        <authorList>
            <person name="Zheng H."/>
        </authorList>
    </citation>
    <scope>NUCLEOTIDE SEQUENCE [LARGE SCALE GENOMIC DNA]</scope>
    <source>
        <strain evidence="1 2">CET450</strain>
    </source>
</reference>
<keyword evidence="2" id="KW-1185">Reference proteome</keyword>
<evidence type="ECO:0000313" key="2">
    <source>
        <dbReference type="Proteomes" id="UP000095237"/>
    </source>
</evidence>
<accession>A0A1E5II21</accession>
<dbReference type="AlphaFoldDB" id="A0A1E5II21"/>
<dbReference type="Proteomes" id="UP000095237">
    <property type="component" value="Unassembled WGS sequence"/>
</dbReference>
<organism evidence="1 2">
    <name type="scientific">Endomicrobium trichonymphae</name>
    <dbReference type="NCBI Taxonomy" id="1408204"/>
    <lineage>
        <taxon>Bacteria</taxon>
        <taxon>Pseudomonadati</taxon>
        <taxon>Elusimicrobiota</taxon>
        <taxon>Endomicrobiia</taxon>
        <taxon>Endomicrobiales</taxon>
        <taxon>Endomicrobiaceae</taxon>
        <taxon>Candidatus Endomicrobiellum</taxon>
    </lineage>
</organism>
<name>A0A1E5II21_ENDTX</name>
<comment type="caution">
    <text evidence="1">The sequence shown here is derived from an EMBL/GenBank/DDBJ whole genome shotgun (WGS) entry which is preliminary data.</text>
</comment>